<reference evidence="2" key="1">
    <citation type="submission" date="2020-11" db="EMBL/GenBank/DDBJ databases">
        <title>Adaptations for nitrogen fixation in a non-lichenized fungal sporocarp promotes dispersal by wood-feeding termites.</title>
        <authorList>
            <consortium name="DOE Joint Genome Institute"/>
            <person name="Koch R.A."/>
            <person name="Yoon G."/>
            <person name="Arayal U."/>
            <person name="Lail K."/>
            <person name="Amirebrahimi M."/>
            <person name="Labutti K."/>
            <person name="Lipzen A."/>
            <person name="Riley R."/>
            <person name="Barry K."/>
            <person name="Henrissat B."/>
            <person name="Grigoriev I.V."/>
            <person name="Herr J.R."/>
            <person name="Aime M.C."/>
        </authorList>
    </citation>
    <scope>NUCLEOTIDE SEQUENCE</scope>
    <source>
        <strain evidence="2">MCA 3950</strain>
    </source>
</reference>
<sequence>MSVARVQTAKEEGQESSEQMTPILTTTAVRKDISRLQQQPQTDWSSARDATRLTEQEAYQAHQAQYNQLTLSTQSSSQRMKYNVLTPLPSTSRSKHELSMRLLGRMPSLGGISEPKTEQTGGGAQRALRPPPLIVLLSISLPHSGSPVLLSYLSPTHGQYPLKVLSMWMTSTKGHHSISTMTTCYLMGLTISQTGTETYQVTEETLRAIKRILTPLEISSRSWTDASCLSFSNPNSIETPANITKQLQWKQQGTMLRGSSSEGETLLLTLDLVMLDPASSSSSQVDPDIYELCDSSLLEGDKSKMDDEKESEGKDPLSD</sequence>
<dbReference type="RefSeq" id="XP_043034564.1">
    <property type="nucleotide sequence ID" value="XM_043184537.1"/>
</dbReference>
<organism evidence="2 3">
    <name type="scientific">Guyanagaster necrorhizus</name>
    <dbReference type="NCBI Taxonomy" id="856835"/>
    <lineage>
        <taxon>Eukaryota</taxon>
        <taxon>Fungi</taxon>
        <taxon>Dikarya</taxon>
        <taxon>Basidiomycota</taxon>
        <taxon>Agaricomycotina</taxon>
        <taxon>Agaricomycetes</taxon>
        <taxon>Agaricomycetidae</taxon>
        <taxon>Agaricales</taxon>
        <taxon>Marasmiineae</taxon>
        <taxon>Physalacriaceae</taxon>
        <taxon>Guyanagaster</taxon>
    </lineage>
</organism>
<dbReference type="EMBL" id="MU250564">
    <property type="protein sequence ID" value="KAG7441064.1"/>
    <property type="molecule type" value="Genomic_DNA"/>
</dbReference>
<keyword evidence="3" id="KW-1185">Reference proteome</keyword>
<dbReference type="AlphaFoldDB" id="A0A9P8AMS4"/>
<protein>
    <submittedName>
        <fullName evidence="2">Uncharacterized protein</fullName>
    </submittedName>
</protein>
<comment type="caution">
    <text evidence="2">The sequence shown here is derived from an EMBL/GenBank/DDBJ whole genome shotgun (WGS) entry which is preliminary data.</text>
</comment>
<evidence type="ECO:0000313" key="3">
    <source>
        <dbReference type="Proteomes" id="UP000812287"/>
    </source>
</evidence>
<name>A0A9P8AMS4_9AGAR</name>
<evidence type="ECO:0000313" key="2">
    <source>
        <dbReference type="EMBL" id="KAG7441064.1"/>
    </source>
</evidence>
<evidence type="ECO:0000256" key="1">
    <source>
        <dbReference type="SAM" id="MobiDB-lite"/>
    </source>
</evidence>
<proteinExistence type="predicted"/>
<dbReference type="Proteomes" id="UP000812287">
    <property type="component" value="Unassembled WGS sequence"/>
</dbReference>
<feature type="region of interest" description="Disordered" evidence="1">
    <location>
        <begin position="1"/>
        <end position="24"/>
    </location>
</feature>
<feature type="compositionally biased region" description="Basic and acidic residues" evidence="1">
    <location>
        <begin position="299"/>
        <end position="319"/>
    </location>
</feature>
<accession>A0A9P8AMS4</accession>
<gene>
    <name evidence="2" type="ORF">BT62DRAFT_923629</name>
</gene>
<dbReference type="GeneID" id="66106834"/>
<feature type="region of interest" description="Disordered" evidence="1">
    <location>
        <begin position="296"/>
        <end position="319"/>
    </location>
</feature>